<evidence type="ECO:0000256" key="2">
    <source>
        <dbReference type="ARBA" id="ARBA00004429"/>
    </source>
</evidence>
<reference evidence="12" key="1">
    <citation type="submission" date="2023-01" db="EMBL/GenBank/DDBJ databases">
        <title>Xenophilus mangrovi sp. nov., isolated from soil of Mangrove nature reserve.</title>
        <authorList>
            <person name="Xu S."/>
            <person name="Liu Z."/>
            <person name="Xu Y."/>
        </authorList>
    </citation>
    <scope>NUCLEOTIDE SEQUENCE</scope>
    <source>
        <strain evidence="12">YW8</strain>
    </source>
</reference>
<evidence type="ECO:0000256" key="10">
    <source>
        <dbReference type="RuleBase" id="RU363032"/>
    </source>
</evidence>
<dbReference type="PANTHER" id="PTHR30614:SF20">
    <property type="entry name" value="GLUTAMINE TRANSPORT SYSTEM PERMEASE PROTEIN GLNP"/>
    <property type="match status" value="1"/>
</dbReference>
<dbReference type="SUPFAM" id="SSF161098">
    <property type="entry name" value="MetI-like"/>
    <property type="match status" value="1"/>
</dbReference>
<evidence type="ECO:0000256" key="7">
    <source>
        <dbReference type="ARBA" id="ARBA00022970"/>
    </source>
</evidence>
<evidence type="ECO:0000256" key="5">
    <source>
        <dbReference type="ARBA" id="ARBA00022475"/>
    </source>
</evidence>
<feature type="transmembrane region" description="Helical" evidence="10">
    <location>
        <begin position="66"/>
        <end position="87"/>
    </location>
</feature>
<dbReference type="GO" id="GO:0006865">
    <property type="term" value="P:amino acid transport"/>
    <property type="evidence" value="ECO:0007669"/>
    <property type="project" value="UniProtKB-KW"/>
</dbReference>
<dbReference type="GO" id="GO:0022857">
    <property type="term" value="F:transmembrane transporter activity"/>
    <property type="evidence" value="ECO:0007669"/>
    <property type="project" value="InterPro"/>
</dbReference>
<comment type="caution">
    <text evidence="12">The sequence shown here is derived from an EMBL/GenBank/DDBJ whole genome shotgun (WGS) entry which is preliminary data.</text>
</comment>
<dbReference type="AlphaFoldDB" id="A0AAE3T1K2"/>
<feature type="domain" description="ABC transmembrane type-1" evidence="11">
    <location>
        <begin position="23"/>
        <end position="213"/>
    </location>
</feature>
<keyword evidence="7" id="KW-0029">Amino-acid transport</keyword>
<organism evidence="12 13">
    <name type="scientific">Xenophilus arseniciresistens</name>
    <dbReference type="NCBI Taxonomy" id="1283306"/>
    <lineage>
        <taxon>Bacteria</taxon>
        <taxon>Pseudomonadati</taxon>
        <taxon>Pseudomonadota</taxon>
        <taxon>Betaproteobacteria</taxon>
        <taxon>Burkholderiales</taxon>
        <taxon>Comamonadaceae</taxon>
        <taxon>Xenophilus</taxon>
    </lineage>
</organism>
<evidence type="ECO:0000256" key="4">
    <source>
        <dbReference type="ARBA" id="ARBA00022448"/>
    </source>
</evidence>
<proteinExistence type="inferred from homology"/>
<dbReference type="InterPro" id="IPR000515">
    <property type="entry name" value="MetI-like"/>
</dbReference>
<accession>A0AAE3T1K2</accession>
<gene>
    <name evidence="12" type="ORF">PGB34_20045</name>
</gene>
<dbReference type="PROSITE" id="PS50928">
    <property type="entry name" value="ABC_TM1"/>
    <property type="match status" value="1"/>
</dbReference>
<dbReference type="PANTHER" id="PTHR30614">
    <property type="entry name" value="MEMBRANE COMPONENT OF AMINO ACID ABC TRANSPORTER"/>
    <property type="match status" value="1"/>
</dbReference>
<feature type="transmembrane region" description="Helical" evidence="10">
    <location>
        <begin position="194"/>
        <end position="214"/>
    </location>
</feature>
<name>A0AAE3T1K2_9BURK</name>
<protein>
    <submittedName>
        <fullName evidence="12">Amino acid ABC transporter permease</fullName>
    </submittedName>
</protein>
<evidence type="ECO:0000256" key="3">
    <source>
        <dbReference type="ARBA" id="ARBA00010072"/>
    </source>
</evidence>
<dbReference type="Proteomes" id="UP001212602">
    <property type="component" value="Unassembled WGS sequence"/>
</dbReference>
<dbReference type="GO" id="GO:0043190">
    <property type="term" value="C:ATP-binding cassette (ABC) transporter complex"/>
    <property type="evidence" value="ECO:0007669"/>
    <property type="project" value="InterPro"/>
</dbReference>
<evidence type="ECO:0000256" key="1">
    <source>
        <dbReference type="ARBA" id="ARBA00003159"/>
    </source>
</evidence>
<keyword evidence="13" id="KW-1185">Reference proteome</keyword>
<dbReference type="Gene3D" id="1.10.3720.10">
    <property type="entry name" value="MetI-like"/>
    <property type="match status" value="1"/>
</dbReference>
<dbReference type="InterPro" id="IPR043429">
    <property type="entry name" value="ArtM/GltK/GlnP/TcyL/YhdX-like"/>
</dbReference>
<evidence type="ECO:0000259" key="11">
    <source>
        <dbReference type="PROSITE" id="PS50928"/>
    </source>
</evidence>
<evidence type="ECO:0000256" key="8">
    <source>
        <dbReference type="ARBA" id="ARBA00022989"/>
    </source>
</evidence>
<dbReference type="InterPro" id="IPR035906">
    <property type="entry name" value="MetI-like_sf"/>
</dbReference>
<feature type="transmembrane region" description="Helical" evidence="10">
    <location>
        <begin position="20"/>
        <end position="46"/>
    </location>
</feature>
<evidence type="ECO:0000256" key="6">
    <source>
        <dbReference type="ARBA" id="ARBA00022692"/>
    </source>
</evidence>
<keyword evidence="8 10" id="KW-1133">Transmembrane helix</keyword>
<comment type="function">
    <text evidence="1">Part of the binding-protein-dependent transport system for glutamine; probably responsible for the translocation of the substrate across the membrane.</text>
</comment>
<keyword evidence="5" id="KW-1003">Cell membrane</keyword>
<dbReference type="InterPro" id="IPR010065">
    <property type="entry name" value="AA_ABC_transptr_permease_3TM"/>
</dbReference>
<comment type="subcellular location">
    <subcellularLocation>
        <location evidence="2">Cell inner membrane</location>
        <topology evidence="2">Multi-pass membrane protein</topology>
    </subcellularLocation>
    <subcellularLocation>
        <location evidence="10">Cell membrane</location>
        <topology evidence="10">Multi-pass membrane protein</topology>
    </subcellularLocation>
</comment>
<dbReference type="CDD" id="cd06261">
    <property type="entry name" value="TM_PBP2"/>
    <property type="match status" value="1"/>
</dbReference>
<dbReference type="NCBIfam" id="TIGR01726">
    <property type="entry name" value="HEQRo_perm_3TM"/>
    <property type="match status" value="1"/>
</dbReference>
<evidence type="ECO:0000256" key="9">
    <source>
        <dbReference type="ARBA" id="ARBA00023136"/>
    </source>
</evidence>
<evidence type="ECO:0000313" key="12">
    <source>
        <dbReference type="EMBL" id="MDA7418670.1"/>
    </source>
</evidence>
<dbReference type="Pfam" id="PF00528">
    <property type="entry name" value="BPD_transp_1"/>
    <property type="match status" value="1"/>
</dbReference>
<dbReference type="EMBL" id="JAQIPB010000011">
    <property type="protein sequence ID" value="MDA7418670.1"/>
    <property type="molecule type" value="Genomic_DNA"/>
</dbReference>
<keyword evidence="4 10" id="KW-0813">Transport</keyword>
<evidence type="ECO:0000313" key="13">
    <source>
        <dbReference type="Proteomes" id="UP001212602"/>
    </source>
</evidence>
<feature type="transmembrane region" description="Helical" evidence="10">
    <location>
        <begin position="93"/>
        <end position="117"/>
    </location>
</feature>
<feature type="transmembrane region" description="Helical" evidence="10">
    <location>
        <begin position="138"/>
        <end position="156"/>
    </location>
</feature>
<comment type="similarity">
    <text evidence="3">Belongs to the binding-protein-dependent transport system permease family. HisMQ subfamily.</text>
</comment>
<keyword evidence="6 10" id="KW-0812">Transmembrane</keyword>
<dbReference type="RefSeq" id="WP_271429882.1">
    <property type="nucleotide sequence ID" value="NZ_JAQIPB010000011.1"/>
</dbReference>
<sequence length="224" mass="24474">MQNAYSWDFGALLPYAPVFWNGLLVTLGFTVSTVLAGLVVGLFTGLLRLPKVTRWVSVPVQVWTEIFRCTPLLVLLVWAYYALPVLIGVDLSAGTACFIALTFYAGAFYAEIFRGGIEAIDKGQWEAGRAIGMRRGKIFARIILPQSVPLMIPALINQTILQLKNTSLVSAVAVGDLLYQGTVITGASFRPLEVYTVIAAIYFAILFPLTLVANRIEKRLGASK</sequence>
<keyword evidence="9 10" id="KW-0472">Membrane</keyword>